<feature type="domain" description="MaoC-like" evidence="1">
    <location>
        <begin position="14"/>
        <end position="114"/>
    </location>
</feature>
<gene>
    <name evidence="2" type="ORF">FJQ55_21555</name>
</gene>
<evidence type="ECO:0000313" key="3">
    <source>
        <dbReference type="Proteomes" id="UP000316429"/>
    </source>
</evidence>
<dbReference type="Proteomes" id="UP000316429">
    <property type="component" value="Unassembled WGS sequence"/>
</dbReference>
<accession>A0A504UIW4</accession>
<dbReference type="AlphaFoldDB" id="A0A504UIW4"/>
<dbReference type="EMBL" id="VFYP01000006">
    <property type="protein sequence ID" value="TPP05013.1"/>
    <property type="molecule type" value="Genomic_DNA"/>
</dbReference>
<evidence type="ECO:0000313" key="2">
    <source>
        <dbReference type="EMBL" id="TPP05013.1"/>
    </source>
</evidence>
<sequence>MEQTRSAARPIRLAEARIQTSAMKTARYAELTADFNPIHVDPGFATNTVFGGPINHGTLGLSLLAQAIETTFGCVPHELDVRFSRPAPVGSVLVTGGEVNSADGSYHVHVTTEDGVRVIEGTLRLND</sequence>
<organism evidence="2 3">
    <name type="scientific">Rhizobium glycinendophyticum</name>
    <dbReference type="NCBI Taxonomy" id="2589807"/>
    <lineage>
        <taxon>Bacteria</taxon>
        <taxon>Pseudomonadati</taxon>
        <taxon>Pseudomonadota</taxon>
        <taxon>Alphaproteobacteria</taxon>
        <taxon>Hyphomicrobiales</taxon>
        <taxon>Rhizobiaceae</taxon>
        <taxon>Rhizobium/Agrobacterium group</taxon>
        <taxon>Rhizobium</taxon>
    </lineage>
</organism>
<dbReference type="RefSeq" id="WP_140831880.1">
    <property type="nucleotide sequence ID" value="NZ_VFYP01000006.1"/>
</dbReference>
<dbReference type="SUPFAM" id="SSF54637">
    <property type="entry name" value="Thioesterase/thiol ester dehydrase-isomerase"/>
    <property type="match status" value="1"/>
</dbReference>
<dbReference type="InterPro" id="IPR050965">
    <property type="entry name" value="UPF0336/Enoyl-CoA_hydratase"/>
</dbReference>
<comment type="caution">
    <text evidence="2">The sequence shown here is derived from an EMBL/GenBank/DDBJ whole genome shotgun (WGS) entry which is preliminary data.</text>
</comment>
<dbReference type="GO" id="GO:0006633">
    <property type="term" value="P:fatty acid biosynthetic process"/>
    <property type="evidence" value="ECO:0007669"/>
    <property type="project" value="TreeGrafter"/>
</dbReference>
<dbReference type="InterPro" id="IPR002539">
    <property type="entry name" value="MaoC-like_dom"/>
</dbReference>
<dbReference type="Gene3D" id="3.10.129.10">
    <property type="entry name" value="Hotdog Thioesterase"/>
    <property type="match status" value="1"/>
</dbReference>
<evidence type="ECO:0000259" key="1">
    <source>
        <dbReference type="Pfam" id="PF01575"/>
    </source>
</evidence>
<reference evidence="2 3" key="1">
    <citation type="submission" date="2019-06" db="EMBL/GenBank/DDBJ databases">
        <title>Rhizobium sp. CL12 isolated from roots of soybean.</title>
        <authorList>
            <person name="Wang C."/>
        </authorList>
    </citation>
    <scope>NUCLEOTIDE SEQUENCE [LARGE SCALE GENOMIC DNA]</scope>
    <source>
        <strain evidence="2 3">CL12</strain>
    </source>
</reference>
<dbReference type="CDD" id="cd03441">
    <property type="entry name" value="R_hydratase_like"/>
    <property type="match status" value="1"/>
</dbReference>
<dbReference type="Pfam" id="PF01575">
    <property type="entry name" value="MaoC_dehydratas"/>
    <property type="match status" value="1"/>
</dbReference>
<dbReference type="PANTHER" id="PTHR43437:SF3">
    <property type="entry name" value="HYDROXYACYL-THIOESTER DEHYDRATASE TYPE 2, MITOCHONDRIAL"/>
    <property type="match status" value="1"/>
</dbReference>
<dbReference type="InterPro" id="IPR029069">
    <property type="entry name" value="HotDog_dom_sf"/>
</dbReference>
<dbReference type="GO" id="GO:0019171">
    <property type="term" value="F:(3R)-hydroxyacyl-[acyl-carrier-protein] dehydratase activity"/>
    <property type="evidence" value="ECO:0007669"/>
    <property type="project" value="TreeGrafter"/>
</dbReference>
<proteinExistence type="predicted"/>
<dbReference type="OrthoDB" id="9796589at2"/>
<dbReference type="PANTHER" id="PTHR43437">
    <property type="entry name" value="HYDROXYACYL-THIOESTER DEHYDRATASE TYPE 2, MITOCHONDRIAL-RELATED"/>
    <property type="match status" value="1"/>
</dbReference>
<protein>
    <submittedName>
        <fullName evidence="2">Acyl dehydratase</fullName>
    </submittedName>
</protein>
<keyword evidence="3" id="KW-1185">Reference proteome</keyword>
<name>A0A504UIW4_9HYPH</name>